<evidence type="ECO:0000256" key="9">
    <source>
        <dbReference type="SAM" id="MobiDB-lite"/>
    </source>
</evidence>
<keyword evidence="12" id="KW-1185">Reference proteome</keyword>
<dbReference type="GO" id="GO:0061630">
    <property type="term" value="F:ubiquitin protein ligase activity"/>
    <property type="evidence" value="ECO:0007669"/>
    <property type="project" value="UniProtKB-EC"/>
</dbReference>
<keyword evidence="7" id="KW-0833">Ubl conjugation pathway</keyword>
<evidence type="ECO:0000256" key="8">
    <source>
        <dbReference type="ARBA" id="ARBA00022833"/>
    </source>
</evidence>
<dbReference type="GO" id="GO:0016567">
    <property type="term" value="P:protein ubiquitination"/>
    <property type="evidence" value="ECO:0007669"/>
    <property type="project" value="InterPro"/>
</dbReference>
<dbReference type="PROSITE" id="PS51873">
    <property type="entry name" value="TRIAD"/>
    <property type="match status" value="1"/>
</dbReference>
<dbReference type="STRING" id="5601.A0A0D2CKA8"/>
<evidence type="ECO:0000256" key="2">
    <source>
        <dbReference type="ARBA" id="ARBA00012251"/>
    </source>
</evidence>
<keyword evidence="3" id="KW-0808">Transferase</keyword>
<dbReference type="EMBL" id="KN846960">
    <property type="protein sequence ID" value="KIW65741.1"/>
    <property type="molecule type" value="Genomic_DNA"/>
</dbReference>
<dbReference type="CDD" id="cd20336">
    <property type="entry name" value="Rcat_RBR"/>
    <property type="match status" value="1"/>
</dbReference>
<gene>
    <name evidence="11" type="ORF">PV04_07967</name>
</gene>
<feature type="compositionally biased region" description="Basic and acidic residues" evidence="9">
    <location>
        <begin position="303"/>
        <end position="327"/>
    </location>
</feature>
<dbReference type="PANTHER" id="PTHR11685">
    <property type="entry name" value="RBR FAMILY RING FINGER AND IBR DOMAIN-CONTAINING"/>
    <property type="match status" value="1"/>
</dbReference>
<dbReference type="SMART" id="SM00647">
    <property type="entry name" value="IBR"/>
    <property type="match status" value="2"/>
</dbReference>
<name>A0A0D2CKA8_9EURO</name>
<protein>
    <recommendedName>
        <fullName evidence="2">RBR-type E3 ubiquitin transferase</fullName>
        <ecNumber evidence="2">2.3.2.31</ecNumber>
    </recommendedName>
</protein>
<evidence type="ECO:0000256" key="5">
    <source>
        <dbReference type="ARBA" id="ARBA00022737"/>
    </source>
</evidence>
<evidence type="ECO:0000256" key="1">
    <source>
        <dbReference type="ARBA" id="ARBA00001798"/>
    </source>
</evidence>
<reference evidence="11 12" key="1">
    <citation type="submission" date="2015-01" db="EMBL/GenBank/DDBJ databases">
        <title>The Genome Sequence of Capronia semiimmersa CBS27337.</title>
        <authorList>
            <consortium name="The Broad Institute Genomics Platform"/>
            <person name="Cuomo C."/>
            <person name="de Hoog S."/>
            <person name="Gorbushina A."/>
            <person name="Stielow B."/>
            <person name="Teixiera M."/>
            <person name="Abouelleil A."/>
            <person name="Chapman S.B."/>
            <person name="Priest M."/>
            <person name="Young S.K."/>
            <person name="Wortman J."/>
            <person name="Nusbaum C."/>
            <person name="Birren B."/>
        </authorList>
    </citation>
    <scope>NUCLEOTIDE SEQUENCE [LARGE SCALE GENOMIC DNA]</scope>
    <source>
        <strain evidence="11 12">CBS 27337</strain>
    </source>
</reference>
<dbReference type="InterPro" id="IPR044066">
    <property type="entry name" value="TRIAD_supradom"/>
</dbReference>
<dbReference type="HOGENOM" id="CLU_057738_2_0_1"/>
<comment type="catalytic activity">
    <reaction evidence="1">
        <text>[E2 ubiquitin-conjugating enzyme]-S-ubiquitinyl-L-cysteine + [acceptor protein]-L-lysine = [E2 ubiquitin-conjugating enzyme]-L-cysteine + [acceptor protein]-N(6)-ubiquitinyl-L-lysine.</text>
        <dbReference type="EC" id="2.3.2.31"/>
    </reaction>
</comment>
<dbReference type="Proteomes" id="UP000054266">
    <property type="component" value="Unassembled WGS sequence"/>
</dbReference>
<dbReference type="Gene3D" id="1.20.120.1750">
    <property type="match status" value="1"/>
</dbReference>
<keyword evidence="6" id="KW-0863">Zinc-finger</keyword>
<dbReference type="InterPro" id="IPR031127">
    <property type="entry name" value="E3_UB_ligase_RBR"/>
</dbReference>
<dbReference type="CDD" id="cd20335">
    <property type="entry name" value="BRcat_RBR"/>
    <property type="match status" value="1"/>
</dbReference>
<feature type="region of interest" description="Disordered" evidence="9">
    <location>
        <begin position="298"/>
        <end position="327"/>
    </location>
</feature>
<dbReference type="InterPro" id="IPR013083">
    <property type="entry name" value="Znf_RING/FYVE/PHD"/>
</dbReference>
<evidence type="ECO:0000256" key="4">
    <source>
        <dbReference type="ARBA" id="ARBA00022723"/>
    </source>
</evidence>
<keyword evidence="5" id="KW-0677">Repeat</keyword>
<dbReference type="InterPro" id="IPR002867">
    <property type="entry name" value="IBR_dom"/>
</dbReference>
<evidence type="ECO:0000256" key="3">
    <source>
        <dbReference type="ARBA" id="ARBA00022679"/>
    </source>
</evidence>
<evidence type="ECO:0000313" key="12">
    <source>
        <dbReference type="Proteomes" id="UP000054266"/>
    </source>
</evidence>
<keyword evidence="4" id="KW-0479">Metal-binding</keyword>
<dbReference type="AlphaFoldDB" id="A0A0D2CKA8"/>
<evidence type="ECO:0000256" key="7">
    <source>
        <dbReference type="ARBA" id="ARBA00022786"/>
    </source>
</evidence>
<dbReference type="SUPFAM" id="SSF57850">
    <property type="entry name" value="RING/U-box"/>
    <property type="match status" value="3"/>
</dbReference>
<evidence type="ECO:0000313" key="11">
    <source>
        <dbReference type="EMBL" id="KIW65741.1"/>
    </source>
</evidence>
<accession>A0A0D2CKA8</accession>
<evidence type="ECO:0000259" key="10">
    <source>
        <dbReference type="PROSITE" id="PS51873"/>
    </source>
</evidence>
<dbReference type="Gene3D" id="3.30.40.10">
    <property type="entry name" value="Zinc/RING finger domain, C3HC4 (zinc finger)"/>
    <property type="match status" value="1"/>
</dbReference>
<evidence type="ECO:0000256" key="6">
    <source>
        <dbReference type="ARBA" id="ARBA00022771"/>
    </source>
</evidence>
<dbReference type="Pfam" id="PF01485">
    <property type="entry name" value="IBR"/>
    <property type="match status" value="2"/>
</dbReference>
<dbReference type="EC" id="2.3.2.31" evidence="2"/>
<dbReference type="GO" id="GO:0008270">
    <property type="term" value="F:zinc ion binding"/>
    <property type="evidence" value="ECO:0007669"/>
    <property type="project" value="UniProtKB-KW"/>
</dbReference>
<feature type="domain" description="RING-type" evidence="10">
    <location>
        <begin position="52"/>
        <end position="282"/>
    </location>
</feature>
<organism evidence="11 12">
    <name type="scientific">Phialophora macrospora</name>
    <dbReference type="NCBI Taxonomy" id="1851006"/>
    <lineage>
        <taxon>Eukaryota</taxon>
        <taxon>Fungi</taxon>
        <taxon>Dikarya</taxon>
        <taxon>Ascomycota</taxon>
        <taxon>Pezizomycotina</taxon>
        <taxon>Eurotiomycetes</taxon>
        <taxon>Chaetothyriomycetidae</taxon>
        <taxon>Chaetothyriales</taxon>
        <taxon>Herpotrichiellaceae</taxon>
        <taxon>Phialophora</taxon>
    </lineage>
</organism>
<proteinExistence type="predicted"/>
<sequence>MVQRITERRQPCFREQCGRKLFVDRVSLGRETSGKGPDVHLARYLKLLDHYHKFICAICFVDYRLVEGSLQPSKPECKHDVTICNDCFGRCLKHELGERNCETIKCPDPNCAEVLGPKEIKLASQVLEEPEIITRYDELLFLARLSKDPTFRWCNRLNPKCDSGQLIQGVSASSPAWTCQRCQTQNCFTHRSLWHTGLTCEQFDAGDTVKGLAEEMIARMTKKCPARGCGRRLVKNGRCKDMHCKKAAGGCGTEFCWHCKIIYPGAYPNTSKQHLVDCKFQLPNPLYRVAAKPSANDPLYKPGWDKDPGYVEHPDDHAWTQSEDRNL</sequence>
<keyword evidence="8" id="KW-0862">Zinc</keyword>